<feature type="transmembrane region" description="Helical" evidence="5">
    <location>
        <begin position="446"/>
        <end position="467"/>
    </location>
</feature>
<keyword evidence="4" id="KW-0560">Oxidoreductase</keyword>
<organism evidence="7 8">
    <name type="scientific">Pleomassaria siparia CBS 279.74</name>
    <dbReference type="NCBI Taxonomy" id="1314801"/>
    <lineage>
        <taxon>Eukaryota</taxon>
        <taxon>Fungi</taxon>
        <taxon>Dikarya</taxon>
        <taxon>Ascomycota</taxon>
        <taxon>Pezizomycotina</taxon>
        <taxon>Dothideomycetes</taxon>
        <taxon>Pleosporomycetidae</taxon>
        <taxon>Pleosporales</taxon>
        <taxon>Pleomassariaceae</taxon>
        <taxon>Pleomassaria</taxon>
    </lineage>
</organism>
<evidence type="ECO:0000313" key="8">
    <source>
        <dbReference type="Proteomes" id="UP000799428"/>
    </source>
</evidence>
<evidence type="ECO:0000256" key="1">
    <source>
        <dbReference type="ARBA" id="ARBA00004141"/>
    </source>
</evidence>
<dbReference type="PANTHER" id="PTHR46720:SF3">
    <property type="entry name" value="FAD-BINDING DOMAIN-CONTAINING PROTEIN-RELATED"/>
    <property type="match status" value="1"/>
</dbReference>
<dbReference type="GO" id="GO:0044550">
    <property type="term" value="P:secondary metabolite biosynthetic process"/>
    <property type="evidence" value="ECO:0007669"/>
    <property type="project" value="TreeGrafter"/>
</dbReference>
<dbReference type="InterPro" id="IPR036188">
    <property type="entry name" value="FAD/NAD-bd_sf"/>
</dbReference>
<dbReference type="SUPFAM" id="SSF103473">
    <property type="entry name" value="MFS general substrate transporter"/>
    <property type="match status" value="1"/>
</dbReference>
<accession>A0A6G1KN55</accession>
<dbReference type="InterPro" id="IPR020846">
    <property type="entry name" value="MFS_dom"/>
</dbReference>
<dbReference type="GO" id="GO:0016491">
    <property type="term" value="F:oxidoreductase activity"/>
    <property type="evidence" value="ECO:0007669"/>
    <property type="project" value="UniProtKB-KW"/>
</dbReference>
<comment type="subcellular location">
    <subcellularLocation>
        <location evidence="1">Membrane</location>
        <topology evidence="1">Multi-pass membrane protein</topology>
    </subcellularLocation>
</comment>
<protein>
    <submittedName>
        <fullName evidence="7">FAD/NAD(P)-binding domain-containing protein</fullName>
    </submittedName>
</protein>
<dbReference type="GO" id="GO:0071949">
    <property type="term" value="F:FAD binding"/>
    <property type="evidence" value="ECO:0007669"/>
    <property type="project" value="InterPro"/>
</dbReference>
<dbReference type="Gene3D" id="3.50.50.60">
    <property type="entry name" value="FAD/NAD(P)-binding domain"/>
    <property type="match status" value="1"/>
</dbReference>
<dbReference type="InterPro" id="IPR011701">
    <property type="entry name" value="MFS"/>
</dbReference>
<dbReference type="PANTHER" id="PTHR46720">
    <property type="entry name" value="HYDROXYLASE, PUTATIVE (AFU_ORTHOLOGUE AFUA_3G01460)-RELATED"/>
    <property type="match status" value="1"/>
</dbReference>
<proteinExistence type="predicted"/>
<reference evidence="7" key="1">
    <citation type="journal article" date="2020" name="Stud. Mycol.">
        <title>101 Dothideomycetes genomes: a test case for predicting lifestyles and emergence of pathogens.</title>
        <authorList>
            <person name="Haridas S."/>
            <person name="Albert R."/>
            <person name="Binder M."/>
            <person name="Bloem J."/>
            <person name="Labutti K."/>
            <person name="Salamov A."/>
            <person name="Andreopoulos B."/>
            <person name="Baker S."/>
            <person name="Barry K."/>
            <person name="Bills G."/>
            <person name="Bluhm B."/>
            <person name="Cannon C."/>
            <person name="Castanera R."/>
            <person name="Culley D."/>
            <person name="Daum C."/>
            <person name="Ezra D."/>
            <person name="Gonzalez J."/>
            <person name="Henrissat B."/>
            <person name="Kuo A."/>
            <person name="Liang C."/>
            <person name="Lipzen A."/>
            <person name="Lutzoni F."/>
            <person name="Magnuson J."/>
            <person name="Mondo S."/>
            <person name="Nolan M."/>
            <person name="Ohm R."/>
            <person name="Pangilinan J."/>
            <person name="Park H.-J."/>
            <person name="Ramirez L."/>
            <person name="Alfaro M."/>
            <person name="Sun H."/>
            <person name="Tritt A."/>
            <person name="Yoshinaga Y."/>
            <person name="Zwiers L.-H."/>
            <person name="Turgeon B."/>
            <person name="Goodwin S."/>
            <person name="Spatafora J."/>
            <person name="Crous P."/>
            <person name="Grigoriev I."/>
        </authorList>
    </citation>
    <scope>NUCLEOTIDE SEQUENCE</scope>
    <source>
        <strain evidence="7">CBS 279.74</strain>
    </source>
</reference>
<dbReference type="GO" id="GO:0016020">
    <property type="term" value="C:membrane"/>
    <property type="evidence" value="ECO:0007669"/>
    <property type="project" value="UniProtKB-SubCell"/>
</dbReference>
<feature type="transmembrane region" description="Helical" evidence="5">
    <location>
        <begin position="534"/>
        <end position="555"/>
    </location>
</feature>
<dbReference type="AlphaFoldDB" id="A0A6G1KN55"/>
<dbReference type="GO" id="GO:0022857">
    <property type="term" value="F:transmembrane transporter activity"/>
    <property type="evidence" value="ECO:0007669"/>
    <property type="project" value="InterPro"/>
</dbReference>
<sequence>MSSPAQLHSTMLEANNKAPPDDAPLEVAIVGGGITGLTLALGLLKRDISFKIYERAHGFREIGAGIGFTPNAERAMTALDPRIHEAFRKLYLGERGFEGCRRPDFLEEIVNHIPDQYVHFDKDLVSTTERGENEKLLLSFRDGSSATADVVIGCDGIHSKMRRLMLGDKHPACNQSYSHKYAIRGLIPMDKARAAIGEFKTSNRLMHFGPNAHAVTFPVAGGTILNVVAFVTDPGEWAAPDGKSTAPATKSEATQAFSTFSPVVRRLMNLLPDQLDKWAVFDTRHHPVPSYVSDRLCLAGDAAHASSPHHGAGAGCGIEDCLALAVLLETAAQQAKVDQPTAVRVALQAHNTVRYERSQWLVDSSRIIGDVYEFRDPDCGSNHKKIAHEIYSRTHKIRDYDVNAMVEDALDQFGKQMKEAPSFAVTNMSTSSVNIPLVHDQPVAHAFLSGFKLTVIMASFTVVYFLMMLDMSILSTLFHTSPMTSILFSIAELQPLTGKMYARLNSKVIFLCFFAVFNIGSALCGSAQSSPMLIIGRAVAGMGGAGLMNGGFTILHSCVEPRRRPGMLGFMMNCKR</sequence>
<dbReference type="SUPFAM" id="SSF51905">
    <property type="entry name" value="FAD/NAD(P)-binding domain"/>
    <property type="match status" value="1"/>
</dbReference>
<gene>
    <name evidence="7" type="ORF">K504DRAFT_450835</name>
</gene>
<dbReference type="Gene3D" id="1.20.1720.10">
    <property type="entry name" value="Multidrug resistance protein D"/>
    <property type="match status" value="1"/>
</dbReference>
<keyword evidence="5" id="KW-1133">Transmembrane helix</keyword>
<dbReference type="InterPro" id="IPR051104">
    <property type="entry name" value="FAD_monoxygenase"/>
</dbReference>
<evidence type="ECO:0000259" key="6">
    <source>
        <dbReference type="PROSITE" id="PS50850"/>
    </source>
</evidence>
<keyword evidence="3" id="KW-0274">FAD</keyword>
<dbReference type="PRINTS" id="PR00420">
    <property type="entry name" value="RNGMNOXGNASE"/>
</dbReference>
<feature type="transmembrane region" description="Helical" evidence="5">
    <location>
        <begin position="508"/>
        <end position="528"/>
    </location>
</feature>
<dbReference type="PROSITE" id="PS50850">
    <property type="entry name" value="MFS"/>
    <property type="match status" value="1"/>
</dbReference>
<keyword evidence="8" id="KW-1185">Reference proteome</keyword>
<evidence type="ECO:0000256" key="5">
    <source>
        <dbReference type="SAM" id="Phobius"/>
    </source>
</evidence>
<keyword evidence="2" id="KW-0285">Flavoprotein</keyword>
<dbReference type="Proteomes" id="UP000799428">
    <property type="component" value="Unassembled WGS sequence"/>
</dbReference>
<name>A0A6G1KN55_9PLEO</name>
<feature type="domain" description="Major facilitator superfamily (MFS) profile" evidence="6">
    <location>
        <begin position="438"/>
        <end position="576"/>
    </location>
</feature>
<evidence type="ECO:0000256" key="4">
    <source>
        <dbReference type="ARBA" id="ARBA00023002"/>
    </source>
</evidence>
<keyword evidence="5" id="KW-0472">Membrane</keyword>
<dbReference type="EMBL" id="MU005765">
    <property type="protein sequence ID" value="KAF2714269.1"/>
    <property type="molecule type" value="Genomic_DNA"/>
</dbReference>
<dbReference type="SUPFAM" id="SSF54373">
    <property type="entry name" value="FAD-linked reductases, C-terminal domain"/>
    <property type="match status" value="1"/>
</dbReference>
<dbReference type="InterPro" id="IPR002938">
    <property type="entry name" value="FAD-bd"/>
</dbReference>
<dbReference type="OrthoDB" id="10021397at2759"/>
<dbReference type="InterPro" id="IPR036259">
    <property type="entry name" value="MFS_trans_sf"/>
</dbReference>
<keyword evidence="5" id="KW-0812">Transmembrane</keyword>
<evidence type="ECO:0000256" key="2">
    <source>
        <dbReference type="ARBA" id="ARBA00022630"/>
    </source>
</evidence>
<evidence type="ECO:0000313" key="7">
    <source>
        <dbReference type="EMBL" id="KAF2714269.1"/>
    </source>
</evidence>
<dbReference type="Pfam" id="PF01494">
    <property type="entry name" value="FAD_binding_3"/>
    <property type="match status" value="1"/>
</dbReference>
<evidence type="ECO:0000256" key="3">
    <source>
        <dbReference type="ARBA" id="ARBA00022827"/>
    </source>
</evidence>
<dbReference type="Pfam" id="PF07690">
    <property type="entry name" value="MFS_1"/>
    <property type="match status" value="1"/>
</dbReference>